<feature type="compositionally biased region" description="Acidic residues" evidence="1">
    <location>
        <begin position="14"/>
        <end position="32"/>
    </location>
</feature>
<accession>A0A8S3XQJ1</accession>
<reference evidence="2" key="1">
    <citation type="submission" date="2021-04" db="EMBL/GenBank/DDBJ databases">
        <authorList>
            <person name="Tunstrom K."/>
        </authorList>
    </citation>
    <scope>NUCLEOTIDE SEQUENCE</scope>
</reference>
<evidence type="ECO:0000313" key="2">
    <source>
        <dbReference type="EMBL" id="CAG5026433.1"/>
    </source>
</evidence>
<sequence length="160" mass="18861">MSCPLKENTIAQLLEEEDDEEEIVSEKEDFEEHSEHDSETEQEASDSNTPLDSEENFNSHLPDQQIENEGIYKEYLEDVPLNYRRLGKFIGKDKRSEWQVREPPRRVRTRSHNIILHLPGPIGEGKRCSSMLEVWDLIFPESLLQKNNTLYKHVYSKFEI</sequence>
<organism evidence="2 3">
    <name type="scientific">Parnassius apollo</name>
    <name type="common">Apollo butterfly</name>
    <name type="synonym">Papilio apollo</name>
    <dbReference type="NCBI Taxonomy" id="110799"/>
    <lineage>
        <taxon>Eukaryota</taxon>
        <taxon>Metazoa</taxon>
        <taxon>Ecdysozoa</taxon>
        <taxon>Arthropoda</taxon>
        <taxon>Hexapoda</taxon>
        <taxon>Insecta</taxon>
        <taxon>Pterygota</taxon>
        <taxon>Neoptera</taxon>
        <taxon>Endopterygota</taxon>
        <taxon>Lepidoptera</taxon>
        <taxon>Glossata</taxon>
        <taxon>Ditrysia</taxon>
        <taxon>Papilionoidea</taxon>
        <taxon>Papilionidae</taxon>
        <taxon>Parnassiinae</taxon>
        <taxon>Parnassini</taxon>
        <taxon>Parnassius</taxon>
        <taxon>Parnassius</taxon>
    </lineage>
</organism>
<name>A0A8S3XQJ1_PARAO</name>
<dbReference type="OrthoDB" id="7382999at2759"/>
<keyword evidence="3" id="KW-1185">Reference proteome</keyword>
<dbReference type="Proteomes" id="UP000691718">
    <property type="component" value="Unassembled WGS sequence"/>
</dbReference>
<comment type="caution">
    <text evidence="2">The sequence shown here is derived from an EMBL/GenBank/DDBJ whole genome shotgun (WGS) entry which is preliminary data.</text>
</comment>
<evidence type="ECO:0000313" key="3">
    <source>
        <dbReference type="Proteomes" id="UP000691718"/>
    </source>
</evidence>
<dbReference type="AlphaFoldDB" id="A0A8S3XQJ1"/>
<proteinExistence type="predicted"/>
<gene>
    <name evidence="2" type="ORF">PAPOLLO_LOCUS18615</name>
</gene>
<dbReference type="EMBL" id="CAJQZP010001176">
    <property type="protein sequence ID" value="CAG5026433.1"/>
    <property type="molecule type" value="Genomic_DNA"/>
</dbReference>
<feature type="region of interest" description="Disordered" evidence="1">
    <location>
        <begin position="1"/>
        <end position="65"/>
    </location>
</feature>
<protein>
    <submittedName>
        <fullName evidence="2">(apollo) hypothetical protein</fullName>
    </submittedName>
</protein>
<evidence type="ECO:0000256" key="1">
    <source>
        <dbReference type="SAM" id="MobiDB-lite"/>
    </source>
</evidence>
<feature type="compositionally biased region" description="Polar residues" evidence="1">
    <location>
        <begin position="45"/>
        <end position="65"/>
    </location>
</feature>